<dbReference type="InterPro" id="IPR003777">
    <property type="entry name" value="XdhC_CoxI"/>
</dbReference>
<dbReference type="RefSeq" id="WP_120168107.1">
    <property type="nucleotide sequence ID" value="NZ_MCIB01000008.1"/>
</dbReference>
<dbReference type="InterPro" id="IPR027051">
    <property type="entry name" value="XdhC_Rossmann_dom"/>
</dbReference>
<dbReference type="PANTHER" id="PTHR30388">
    <property type="entry name" value="ALDEHYDE OXIDOREDUCTASE MOLYBDENUM COFACTOR ASSEMBLY PROTEIN"/>
    <property type="match status" value="1"/>
</dbReference>
<proteinExistence type="predicted"/>
<evidence type="ECO:0000313" key="3">
    <source>
        <dbReference type="EMBL" id="RKD32944.1"/>
    </source>
</evidence>
<sequence>MESRVLEKLTEKVKDNKGAALAVITKVEGSTPREEGSMMVVLEDGTTYGTVGGGKFELVVTKRAQKCIKKGKSQTFSFKLNDDKGSLHMQCGGNADVFIKVFKPKDKLMIVGGGHIALKLYELGKTLNFFTVIFDDREEFCNSDRFPHADELILGNIEESLKNYNIDNNCYIVIVTRGHKYDEIALETVIETNAKYIGMIGSKNKTKYVMENLMNKGISKEKLEKVYAPIGINLGGDKPEEIAFSIMSEILLVKNNGTLDHMKELKSI</sequence>
<name>A0A419T5X9_9FIRM</name>
<reference evidence="3 4" key="1">
    <citation type="submission" date="2016-08" db="EMBL/GenBank/DDBJ databases">
        <title>Novel Firmicutes and Novel Genomes.</title>
        <authorList>
            <person name="Poppleton D.I."/>
            <person name="Gribaldo S."/>
        </authorList>
    </citation>
    <scope>NUCLEOTIDE SEQUENCE [LARGE SCALE GENOMIC DNA]</scope>
    <source>
        <strain evidence="3 4">CTT3</strain>
    </source>
</reference>
<dbReference type="Proteomes" id="UP000284177">
    <property type="component" value="Unassembled WGS sequence"/>
</dbReference>
<dbReference type="AlphaFoldDB" id="A0A419T5X9"/>
<feature type="domain" description="XdhC Rossmann" evidence="2">
    <location>
        <begin position="108"/>
        <end position="250"/>
    </location>
</feature>
<dbReference type="Pfam" id="PF13478">
    <property type="entry name" value="XdhC_C"/>
    <property type="match status" value="1"/>
</dbReference>
<evidence type="ECO:0000259" key="1">
    <source>
        <dbReference type="Pfam" id="PF02625"/>
    </source>
</evidence>
<dbReference type="Gene3D" id="3.40.50.720">
    <property type="entry name" value="NAD(P)-binding Rossmann-like Domain"/>
    <property type="match status" value="1"/>
</dbReference>
<evidence type="ECO:0000313" key="4">
    <source>
        <dbReference type="Proteomes" id="UP000284177"/>
    </source>
</evidence>
<comment type="caution">
    <text evidence="3">The sequence shown here is derived from an EMBL/GenBank/DDBJ whole genome shotgun (WGS) entry which is preliminary data.</text>
</comment>
<dbReference type="PANTHER" id="PTHR30388:SF6">
    <property type="entry name" value="XANTHINE DEHYDROGENASE SUBUNIT A-RELATED"/>
    <property type="match status" value="1"/>
</dbReference>
<evidence type="ECO:0000259" key="2">
    <source>
        <dbReference type="Pfam" id="PF13478"/>
    </source>
</evidence>
<protein>
    <submittedName>
        <fullName evidence="3">Xanthine dehydrogenase</fullName>
    </submittedName>
</protein>
<organism evidence="3 4">
    <name type="scientific">Thermohalobacter berrensis</name>
    <dbReference type="NCBI Taxonomy" id="99594"/>
    <lineage>
        <taxon>Bacteria</taxon>
        <taxon>Bacillati</taxon>
        <taxon>Bacillota</taxon>
        <taxon>Tissierellia</taxon>
        <taxon>Tissierellales</taxon>
        <taxon>Thermohalobacteraceae</taxon>
        <taxon>Thermohalobacter</taxon>
    </lineage>
</organism>
<dbReference type="OrthoDB" id="9773039at2"/>
<gene>
    <name evidence="3" type="ORF">BET03_10030</name>
</gene>
<accession>A0A419T5X9</accession>
<dbReference type="InterPro" id="IPR052698">
    <property type="entry name" value="MoCofactor_Util/Proc"/>
</dbReference>
<feature type="domain" description="XdhC- CoxI" evidence="1">
    <location>
        <begin position="15"/>
        <end position="78"/>
    </location>
</feature>
<dbReference type="Pfam" id="PF02625">
    <property type="entry name" value="XdhC_CoxI"/>
    <property type="match status" value="1"/>
</dbReference>
<dbReference type="EMBL" id="MCIB01000008">
    <property type="protein sequence ID" value="RKD32944.1"/>
    <property type="molecule type" value="Genomic_DNA"/>
</dbReference>
<keyword evidence="4" id="KW-1185">Reference proteome</keyword>